<dbReference type="PANTHER" id="PTHR30483:SF37">
    <property type="entry name" value="ABC TRANSPORTER SUBSTRATE-BINDING PROTEIN"/>
    <property type="match status" value="1"/>
</dbReference>
<name>A0A2C7A996_9PROT</name>
<evidence type="ECO:0000256" key="1">
    <source>
        <dbReference type="ARBA" id="ARBA00010062"/>
    </source>
</evidence>
<dbReference type="OrthoDB" id="9783240at2"/>
<proteinExistence type="inferred from homology"/>
<reference evidence="5 6" key="1">
    <citation type="submission" date="2017-10" db="EMBL/GenBank/DDBJ databases">
        <authorList>
            <person name="Banno H."/>
            <person name="Chua N.-H."/>
        </authorList>
    </citation>
    <scope>NUCLEOTIDE SEQUENCE [LARGE SCALE GENOMIC DNA]</scope>
    <source>
        <strain evidence="5 6">YW11</strain>
    </source>
</reference>
<organism evidence="5 6">
    <name type="scientific">Teichococcus rhizosphaerae</name>
    <dbReference type="NCBI Taxonomy" id="1335062"/>
    <lineage>
        <taxon>Bacteria</taxon>
        <taxon>Pseudomonadati</taxon>
        <taxon>Pseudomonadota</taxon>
        <taxon>Alphaproteobacteria</taxon>
        <taxon>Acetobacterales</taxon>
        <taxon>Roseomonadaceae</taxon>
        <taxon>Roseomonas</taxon>
    </lineage>
</organism>
<comment type="caution">
    <text evidence="5">The sequence shown here is derived from an EMBL/GenBank/DDBJ whole genome shotgun (WGS) entry which is preliminary data.</text>
</comment>
<evidence type="ECO:0000256" key="2">
    <source>
        <dbReference type="ARBA" id="ARBA00022729"/>
    </source>
</evidence>
<keyword evidence="3" id="KW-0029">Amino-acid transport</keyword>
<dbReference type="InterPro" id="IPR051010">
    <property type="entry name" value="BCAA_transport"/>
</dbReference>
<evidence type="ECO:0000313" key="5">
    <source>
        <dbReference type="EMBL" id="PHK96688.1"/>
    </source>
</evidence>
<dbReference type="AlphaFoldDB" id="A0A2C7A996"/>
<dbReference type="PANTHER" id="PTHR30483">
    <property type="entry name" value="LEUCINE-SPECIFIC-BINDING PROTEIN"/>
    <property type="match status" value="1"/>
</dbReference>
<evidence type="ECO:0000259" key="4">
    <source>
        <dbReference type="Pfam" id="PF13458"/>
    </source>
</evidence>
<protein>
    <submittedName>
        <fullName evidence="5">ABC transporter substrate-binding protein</fullName>
    </submittedName>
</protein>
<dbReference type="CDD" id="cd06330">
    <property type="entry name" value="PBP1_As_SBP-like"/>
    <property type="match status" value="1"/>
</dbReference>
<evidence type="ECO:0000256" key="3">
    <source>
        <dbReference type="ARBA" id="ARBA00022970"/>
    </source>
</evidence>
<comment type="similarity">
    <text evidence="1">Belongs to the leucine-binding protein family.</text>
</comment>
<evidence type="ECO:0000313" key="6">
    <source>
        <dbReference type="Proteomes" id="UP000223527"/>
    </source>
</evidence>
<dbReference type="Gene3D" id="3.40.50.2300">
    <property type="match status" value="2"/>
</dbReference>
<feature type="domain" description="Leucine-binding protein" evidence="4">
    <location>
        <begin position="37"/>
        <end position="379"/>
    </location>
</feature>
<dbReference type="EMBL" id="PDNU01000002">
    <property type="protein sequence ID" value="PHK96688.1"/>
    <property type="molecule type" value="Genomic_DNA"/>
</dbReference>
<keyword evidence="3" id="KW-0813">Transport</keyword>
<dbReference type="SUPFAM" id="SSF53822">
    <property type="entry name" value="Periplasmic binding protein-like I"/>
    <property type="match status" value="1"/>
</dbReference>
<keyword evidence="6" id="KW-1185">Reference proteome</keyword>
<accession>A0A2C7A996</accession>
<sequence>MTFSQTAARGPGRRLLLAGIAAGAIARPAVLRAQANPIRIGEINSYTAQPAFLGPYRNGWLLAQEQVNAAGGIGGRPLETVFRDDAGRPEDAVRLAGELLNAERVALLAGGYLSHVGLALADFARQNRRLYAASEPLTDALVWSKGNRYTFRLRPSTYMQAAMLVEEAAKLPAKRWATVAPNYEYGQSAVKWFRELLKEKRPDVEFVGEQFPALGRIDAGSTVQALERMKPEGIFNVTFSTDLLNFVRQGNTRGLFDGRSVVSMLSGEPEYLEPLGEECPDGWIVTGYPRDDLDNPTHTALRDAYRAKFGDLPRCGSIVGYDTVQAIAAMLRKAASTETEAMVDAFKGIRYQTGYGTGEVEFRALDHQATLGAFVGRTKLEGRRGRMVDWRYADGASYLPGPEQVRAWRPQE</sequence>
<dbReference type="InterPro" id="IPR028082">
    <property type="entry name" value="Peripla_BP_I"/>
</dbReference>
<gene>
    <name evidence="5" type="ORF">CR162_01915</name>
</gene>
<dbReference type="GO" id="GO:0006865">
    <property type="term" value="P:amino acid transport"/>
    <property type="evidence" value="ECO:0007669"/>
    <property type="project" value="UniProtKB-KW"/>
</dbReference>
<dbReference type="Pfam" id="PF13458">
    <property type="entry name" value="Peripla_BP_6"/>
    <property type="match status" value="1"/>
</dbReference>
<dbReference type="Proteomes" id="UP000223527">
    <property type="component" value="Unassembled WGS sequence"/>
</dbReference>
<dbReference type="InterPro" id="IPR028081">
    <property type="entry name" value="Leu-bd"/>
</dbReference>
<keyword evidence="2" id="KW-0732">Signal</keyword>
<dbReference type="RefSeq" id="WP_099093832.1">
    <property type="nucleotide sequence ID" value="NZ_PDNU01000002.1"/>
</dbReference>